<dbReference type="GeneID" id="30963398"/>
<dbReference type="AlphaFoldDB" id="A0A1D2VCK9"/>
<evidence type="ECO:0000313" key="2">
    <source>
        <dbReference type="Proteomes" id="UP000095038"/>
    </source>
</evidence>
<dbReference type="OrthoDB" id="4091477at2759"/>
<feature type="non-terminal residue" evidence="1">
    <location>
        <position position="110"/>
    </location>
</feature>
<keyword evidence="2" id="KW-1185">Reference proteome</keyword>
<accession>A0A1D2VCK9</accession>
<proteinExistence type="predicted"/>
<dbReference type="EMBL" id="KV454486">
    <property type="protein sequence ID" value="ODV59376.1"/>
    <property type="molecule type" value="Genomic_DNA"/>
</dbReference>
<dbReference type="STRING" id="1344418.A0A1D2VCK9"/>
<name>A0A1D2VCK9_9ASCO</name>
<feature type="non-terminal residue" evidence="1">
    <location>
        <position position="1"/>
    </location>
</feature>
<sequence>KCCPICGKYLQRDLTRHLRIHQEIGRFKCIFPKESCSHKTGYFNRPYDFKKHLLHCHFQFFDYNATKLIKLSEKEEQIGVCLSCGLRCKAGYWLNKHVLCADCPEKCPIL</sequence>
<dbReference type="InParanoid" id="A0A1D2VCK9"/>
<reference evidence="2" key="1">
    <citation type="submission" date="2016-05" db="EMBL/GenBank/DDBJ databases">
        <title>Comparative genomics of biotechnologically important yeasts.</title>
        <authorList>
            <consortium name="DOE Joint Genome Institute"/>
            <person name="Riley R."/>
            <person name="Haridas S."/>
            <person name="Wolfe K.H."/>
            <person name="Lopes M.R."/>
            <person name="Hittinger C.T."/>
            <person name="Goker M."/>
            <person name="Salamov A."/>
            <person name="Wisecaver J."/>
            <person name="Long T.M."/>
            <person name="Aerts A.L."/>
            <person name="Barry K."/>
            <person name="Choi C."/>
            <person name="Clum A."/>
            <person name="Coughlan A.Y."/>
            <person name="Deshpande S."/>
            <person name="Douglass A.P."/>
            <person name="Hanson S.J."/>
            <person name="Klenk H.-P."/>
            <person name="Labutti K."/>
            <person name="Lapidus A."/>
            <person name="Lindquist E."/>
            <person name="Lipzen A."/>
            <person name="Meier-Kolthoff J.P."/>
            <person name="Ohm R.A."/>
            <person name="Otillar R.P."/>
            <person name="Pangilinan J."/>
            <person name="Peng Y."/>
            <person name="Rokas A."/>
            <person name="Rosa C.A."/>
            <person name="Scheuner C."/>
            <person name="Sibirny A.A."/>
            <person name="Slot J.C."/>
            <person name="Stielow J.B."/>
            <person name="Sun H."/>
            <person name="Kurtzman C.P."/>
            <person name="Blackwell M."/>
            <person name="Grigoriev I.V."/>
            <person name="Jeffries T.W."/>
        </authorList>
    </citation>
    <scope>NUCLEOTIDE SEQUENCE [LARGE SCALE GENOMIC DNA]</scope>
    <source>
        <strain evidence="2">DSM 1968</strain>
    </source>
</reference>
<dbReference type="RefSeq" id="XP_020045683.1">
    <property type="nucleotide sequence ID" value="XM_020189762.1"/>
</dbReference>
<dbReference type="Proteomes" id="UP000095038">
    <property type="component" value="Unassembled WGS sequence"/>
</dbReference>
<evidence type="ECO:0000313" key="1">
    <source>
        <dbReference type="EMBL" id="ODV59376.1"/>
    </source>
</evidence>
<gene>
    <name evidence="1" type="ORF">ASCRUDRAFT_22945</name>
</gene>
<evidence type="ECO:0008006" key="3">
    <source>
        <dbReference type="Google" id="ProtNLM"/>
    </source>
</evidence>
<protein>
    <recommendedName>
        <fullName evidence="3">C2H2-type domain-containing protein</fullName>
    </recommendedName>
</protein>
<organism evidence="1 2">
    <name type="scientific">Ascoidea rubescens DSM 1968</name>
    <dbReference type="NCBI Taxonomy" id="1344418"/>
    <lineage>
        <taxon>Eukaryota</taxon>
        <taxon>Fungi</taxon>
        <taxon>Dikarya</taxon>
        <taxon>Ascomycota</taxon>
        <taxon>Saccharomycotina</taxon>
        <taxon>Saccharomycetes</taxon>
        <taxon>Ascoideaceae</taxon>
        <taxon>Ascoidea</taxon>
    </lineage>
</organism>